<dbReference type="PANTHER" id="PTHR46373:SF5">
    <property type="entry name" value="RWP-RK DOMAIN PROTEIN"/>
    <property type="match status" value="1"/>
</dbReference>
<dbReference type="EMBL" id="JH993003">
    <property type="protein sequence ID" value="EKX44585.1"/>
    <property type="molecule type" value="Genomic_DNA"/>
</dbReference>
<evidence type="ECO:0000256" key="4">
    <source>
        <dbReference type="ARBA" id="ARBA00023125"/>
    </source>
</evidence>
<keyword evidence="11" id="KW-1185">Reference proteome</keyword>
<organism evidence="9">
    <name type="scientific">Guillardia theta (strain CCMP2712)</name>
    <name type="common">Cryptophyte</name>
    <dbReference type="NCBI Taxonomy" id="905079"/>
    <lineage>
        <taxon>Eukaryota</taxon>
        <taxon>Cryptophyceae</taxon>
        <taxon>Pyrenomonadales</taxon>
        <taxon>Geminigeraceae</taxon>
        <taxon>Guillardia</taxon>
    </lineage>
</organism>
<evidence type="ECO:0000256" key="5">
    <source>
        <dbReference type="ARBA" id="ARBA00023163"/>
    </source>
</evidence>
<evidence type="ECO:0000256" key="2">
    <source>
        <dbReference type="ARBA" id="ARBA00023015"/>
    </source>
</evidence>
<reference evidence="9 11" key="1">
    <citation type="journal article" date="2012" name="Nature">
        <title>Algal genomes reveal evolutionary mosaicism and the fate of nucleomorphs.</title>
        <authorList>
            <consortium name="DOE Joint Genome Institute"/>
            <person name="Curtis B.A."/>
            <person name="Tanifuji G."/>
            <person name="Burki F."/>
            <person name="Gruber A."/>
            <person name="Irimia M."/>
            <person name="Maruyama S."/>
            <person name="Arias M.C."/>
            <person name="Ball S.G."/>
            <person name="Gile G.H."/>
            <person name="Hirakawa Y."/>
            <person name="Hopkins J.F."/>
            <person name="Kuo A."/>
            <person name="Rensing S.A."/>
            <person name="Schmutz J."/>
            <person name="Symeonidi A."/>
            <person name="Elias M."/>
            <person name="Eveleigh R.J."/>
            <person name="Herman E.K."/>
            <person name="Klute M.J."/>
            <person name="Nakayama T."/>
            <person name="Obornik M."/>
            <person name="Reyes-Prieto A."/>
            <person name="Armbrust E.V."/>
            <person name="Aves S.J."/>
            <person name="Beiko R.G."/>
            <person name="Coutinho P."/>
            <person name="Dacks J.B."/>
            <person name="Durnford D.G."/>
            <person name="Fast N.M."/>
            <person name="Green B.R."/>
            <person name="Grisdale C.J."/>
            <person name="Hempel F."/>
            <person name="Henrissat B."/>
            <person name="Hoppner M.P."/>
            <person name="Ishida K."/>
            <person name="Kim E."/>
            <person name="Koreny L."/>
            <person name="Kroth P.G."/>
            <person name="Liu Y."/>
            <person name="Malik S.B."/>
            <person name="Maier U.G."/>
            <person name="McRose D."/>
            <person name="Mock T."/>
            <person name="Neilson J.A."/>
            <person name="Onodera N.T."/>
            <person name="Poole A.M."/>
            <person name="Pritham E.J."/>
            <person name="Richards T.A."/>
            <person name="Rocap G."/>
            <person name="Roy S.W."/>
            <person name="Sarai C."/>
            <person name="Schaack S."/>
            <person name="Shirato S."/>
            <person name="Slamovits C.H."/>
            <person name="Spencer D.F."/>
            <person name="Suzuki S."/>
            <person name="Worden A.Z."/>
            <person name="Zauner S."/>
            <person name="Barry K."/>
            <person name="Bell C."/>
            <person name="Bharti A.K."/>
            <person name="Crow J.A."/>
            <person name="Grimwood J."/>
            <person name="Kramer R."/>
            <person name="Lindquist E."/>
            <person name="Lucas S."/>
            <person name="Salamov A."/>
            <person name="McFadden G.I."/>
            <person name="Lane C.E."/>
            <person name="Keeling P.J."/>
            <person name="Gray M.W."/>
            <person name="Grigoriev I.V."/>
            <person name="Archibald J.M."/>
        </authorList>
    </citation>
    <scope>NUCLEOTIDE SEQUENCE</scope>
    <source>
        <strain evidence="9 11">CCMP2712</strain>
    </source>
</reference>
<dbReference type="AlphaFoldDB" id="L1J934"/>
<protein>
    <recommendedName>
        <fullName evidence="8">RWP-RK domain-containing protein</fullName>
    </recommendedName>
</protein>
<dbReference type="GeneID" id="17301258"/>
<keyword evidence="6" id="KW-0539">Nucleus</keyword>
<dbReference type="InterPro" id="IPR003035">
    <property type="entry name" value="RWP-RK_dom"/>
</dbReference>
<sequence length="283" mass="31353">MAPPRNNCSFRNLLISTVHEPGSFRGNVTKKGKSFNAGPARAFVFPRRKKGESQRSSPKSLSLSLNDIKALFYMRQVEAASHLGISLTAMKNACRRVGVVRWPYSRQRPENPLLKSKETNQAKPSEVCKESKHPATEKQEQVVLKTEEVDFISEKVELDISDSVGVVLECDNDLESCNEDSLQHDSTRSSCSVSSPHCEEFSSIVAYLHGPNPSEWLKSGKRKNACVGSLDSDISTGDMQLLSCEEFSSSASEYDAELSCSQFDYDGLDAIMELDGSLELEDR</sequence>
<keyword evidence="4" id="KW-0238">DNA-binding</keyword>
<reference evidence="11" key="2">
    <citation type="submission" date="2012-11" db="EMBL/GenBank/DDBJ databases">
        <authorList>
            <person name="Kuo A."/>
            <person name="Curtis B.A."/>
            <person name="Tanifuji G."/>
            <person name="Burki F."/>
            <person name="Gruber A."/>
            <person name="Irimia M."/>
            <person name="Maruyama S."/>
            <person name="Arias M.C."/>
            <person name="Ball S.G."/>
            <person name="Gile G.H."/>
            <person name="Hirakawa Y."/>
            <person name="Hopkins J.F."/>
            <person name="Rensing S.A."/>
            <person name="Schmutz J."/>
            <person name="Symeonidi A."/>
            <person name="Elias M."/>
            <person name="Eveleigh R.J."/>
            <person name="Herman E.K."/>
            <person name="Klute M.J."/>
            <person name="Nakayama T."/>
            <person name="Obornik M."/>
            <person name="Reyes-Prieto A."/>
            <person name="Armbrust E.V."/>
            <person name="Aves S.J."/>
            <person name="Beiko R.G."/>
            <person name="Coutinho P."/>
            <person name="Dacks J.B."/>
            <person name="Durnford D.G."/>
            <person name="Fast N.M."/>
            <person name="Green B.R."/>
            <person name="Grisdale C."/>
            <person name="Hempe F."/>
            <person name="Henrissat B."/>
            <person name="Hoppner M.P."/>
            <person name="Ishida K.-I."/>
            <person name="Kim E."/>
            <person name="Koreny L."/>
            <person name="Kroth P.G."/>
            <person name="Liu Y."/>
            <person name="Malik S.-B."/>
            <person name="Maier U.G."/>
            <person name="McRose D."/>
            <person name="Mock T."/>
            <person name="Neilson J.A."/>
            <person name="Onodera N.T."/>
            <person name="Poole A.M."/>
            <person name="Pritham E.J."/>
            <person name="Richards T.A."/>
            <person name="Rocap G."/>
            <person name="Roy S.W."/>
            <person name="Sarai C."/>
            <person name="Schaack S."/>
            <person name="Shirato S."/>
            <person name="Slamovits C.H."/>
            <person name="Spencer D.F."/>
            <person name="Suzuki S."/>
            <person name="Worden A.Z."/>
            <person name="Zauner S."/>
            <person name="Barry K."/>
            <person name="Bell C."/>
            <person name="Bharti A.K."/>
            <person name="Crow J.A."/>
            <person name="Grimwood J."/>
            <person name="Kramer R."/>
            <person name="Lindquist E."/>
            <person name="Lucas S."/>
            <person name="Salamov A."/>
            <person name="McFadden G.I."/>
            <person name="Lane C.E."/>
            <person name="Keeling P.J."/>
            <person name="Gray M.W."/>
            <person name="Grigoriev I.V."/>
            <person name="Archibald J.M."/>
        </authorList>
    </citation>
    <scope>NUCLEOTIDE SEQUENCE</scope>
    <source>
        <strain evidence="11">CCMP2712</strain>
    </source>
</reference>
<feature type="domain" description="RWP-RK" evidence="8">
    <location>
        <begin position="48"/>
        <end position="131"/>
    </location>
</feature>
<dbReference type="InterPro" id="IPR044607">
    <property type="entry name" value="RKD-like"/>
</dbReference>
<feature type="region of interest" description="Disordered" evidence="7">
    <location>
        <begin position="110"/>
        <end position="134"/>
    </location>
</feature>
<keyword evidence="2" id="KW-0805">Transcription regulation</keyword>
<dbReference type="GO" id="GO:0003677">
    <property type="term" value="F:DNA binding"/>
    <property type="evidence" value="ECO:0007669"/>
    <property type="project" value="UniProtKB-KW"/>
</dbReference>
<evidence type="ECO:0000313" key="11">
    <source>
        <dbReference type="Proteomes" id="UP000011087"/>
    </source>
</evidence>
<gene>
    <name evidence="9" type="ORF">GUITHDRAFT_109360</name>
</gene>
<evidence type="ECO:0000256" key="7">
    <source>
        <dbReference type="SAM" id="MobiDB-lite"/>
    </source>
</evidence>
<dbReference type="EnsemblProtists" id="EKX44585">
    <property type="protein sequence ID" value="EKX44585"/>
    <property type="gene ID" value="GUITHDRAFT_109360"/>
</dbReference>
<evidence type="ECO:0000256" key="6">
    <source>
        <dbReference type="ARBA" id="ARBA00023242"/>
    </source>
</evidence>
<accession>L1J934</accession>
<evidence type="ECO:0000313" key="9">
    <source>
        <dbReference type="EMBL" id="EKX44585.1"/>
    </source>
</evidence>
<dbReference type="PaxDb" id="55529-EKX44585"/>
<evidence type="ECO:0000256" key="3">
    <source>
        <dbReference type="ARBA" id="ARBA00023054"/>
    </source>
</evidence>
<dbReference type="Proteomes" id="UP000011087">
    <property type="component" value="Unassembled WGS sequence"/>
</dbReference>
<dbReference type="RefSeq" id="XP_005831565.1">
    <property type="nucleotide sequence ID" value="XM_005831508.1"/>
</dbReference>
<evidence type="ECO:0000259" key="8">
    <source>
        <dbReference type="PROSITE" id="PS51519"/>
    </source>
</evidence>
<dbReference type="GO" id="GO:0003700">
    <property type="term" value="F:DNA-binding transcription factor activity"/>
    <property type="evidence" value="ECO:0007669"/>
    <property type="project" value="InterPro"/>
</dbReference>
<dbReference type="Pfam" id="PF02042">
    <property type="entry name" value="RWP-RK"/>
    <property type="match status" value="1"/>
</dbReference>
<dbReference type="KEGG" id="gtt:GUITHDRAFT_109360"/>
<keyword evidence="3" id="KW-0175">Coiled coil</keyword>
<proteinExistence type="predicted"/>
<dbReference type="OrthoDB" id="1747617at2759"/>
<dbReference type="PROSITE" id="PS51519">
    <property type="entry name" value="RWP_RK"/>
    <property type="match status" value="1"/>
</dbReference>
<dbReference type="HOGENOM" id="CLU_984999_0_0_1"/>
<keyword evidence="5" id="KW-0804">Transcription</keyword>
<reference evidence="10" key="3">
    <citation type="submission" date="2015-06" db="UniProtKB">
        <authorList>
            <consortium name="EnsemblProtists"/>
        </authorList>
    </citation>
    <scope>IDENTIFICATION</scope>
</reference>
<name>L1J934_GUITC</name>
<comment type="function">
    <text evidence="1">Putative transcription factor.</text>
</comment>
<evidence type="ECO:0000313" key="10">
    <source>
        <dbReference type="EnsemblProtists" id="EKX44585"/>
    </source>
</evidence>
<feature type="compositionally biased region" description="Basic and acidic residues" evidence="7">
    <location>
        <begin position="115"/>
        <end position="134"/>
    </location>
</feature>
<dbReference type="PANTHER" id="PTHR46373">
    <property type="entry name" value="PROTEIN RKD4"/>
    <property type="match status" value="1"/>
</dbReference>
<evidence type="ECO:0000256" key="1">
    <source>
        <dbReference type="ARBA" id="ARBA00004049"/>
    </source>
</evidence>